<organism evidence="7 8">
    <name type="scientific">Hydrogenovibrio crunogenus</name>
    <dbReference type="NCBI Taxonomy" id="39765"/>
    <lineage>
        <taxon>Bacteria</taxon>
        <taxon>Pseudomonadati</taxon>
        <taxon>Pseudomonadota</taxon>
        <taxon>Gammaproteobacteria</taxon>
        <taxon>Thiotrichales</taxon>
        <taxon>Piscirickettsiaceae</taxon>
        <taxon>Hydrogenovibrio</taxon>
    </lineage>
</organism>
<dbReference type="GO" id="GO:0005737">
    <property type="term" value="C:cytoplasm"/>
    <property type="evidence" value="ECO:0007669"/>
    <property type="project" value="UniProtKB-SubCell"/>
</dbReference>
<dbReference type="Gene3D" id="3.40.630.30">
    <property type="match status" value="1"/>
</dbReference>
<accession>A0A4P7NYB7</accession>
<evidence type="ECO:0000256" key="3">
    <source>
        <dbReference type="ARBA" id="ARBA00022679"/>
    </source>
</evidence>
<dbReference type="NCBIfam" id="TIGR01575">
    <property type="entry name" value="rimI"/>
    <property type="match status" value="1"/>
</dbReference>
<proteinExistence type="inferred from homology"/>
<dbReference type="Pfam" id="PF00583">
    <property type="entry name" value="Acetyltransf_1"/>
    <property type="match status" value="1"/>
</dbReference>
<name>A0A4P7NYB7_9GAMM</name>
<evidence type="ECO:0000256" key="4">
    <source>
        <dbReference type="ARBA" id="ARBA00023315"/>
    </source>
</evidence>
<comment type="subcellular location">
    <subcellularLocation>
        <location evidence="5">Cytoplasm</location>
    </subcellularLocation>
</comment>
<evidence type="ECO:0000259" key="6">
    <source>
        <dbReference type="PROSITE" id="PS51186"/>
    </source>
</evidence>
<reference evidence="7 8" key="1">
    <citation type="submission" date="2018-08" db="EMBL/GenBank/DDBJ databases">
        <title>Horizontal acquisition of hydrogen conversion ability and other habitat adaptations in Hydrogenovibrio crunogenus strains.</title>
        <authorList>
            <person name="Gonnella G."/>
            <person name="Adam N."/>
            <person name="Perner M."/>
        </authorList>
    </citation>
    <scope>NUCLEOTIDE SEQUENCE [LARGE SCALE GENOMIC DNA]</scope>
    <source>
        <strain evidence="7 8">SP-41</strain>
    </source>
</reference>
<feature type="domain" description="N-acetyltransferase" evidence="6">
    <location>
        <begin position="1"/>
        <end position="148"/>
    </location>
</feature>
<dbReference type="PANTHER" id="PTHR43420:SF12">
    <property type="entry name" value="N-ACETYLTRANSFERASE DOMAIN-CONTAINING PROTEIN"/>
    <property type="match status" value="1"/>
</dbReference>
<comment type="similarity">
    <text evidence="1 5">Belongs to the acetyltransferase family. RimI subfamily.</text>
</comment>
<dbReference type="GO" id="GO:0008999">
    <property type="term" value="F:protein-N-terminal-alanine acetyltransferase activity"/>
    <property type="evidence" value="ECO:0007669"/>
    <property type="project" value="UniProtKB-EC"/>
</dbReference>
<dbReference type="EC" id="2.3.1.266" evidence="5"/>
<protein>
    <recommendedName>
        <fullName evidence="5">[Ribosomal protein bS18]-alanine N-acetyltransferase</fullName>
        <ecNumber evidence="5">2.3.1.266</ecNumber>
    </recommendedName>
</protein>
<dbReference type="PROSITE" id="PS51186">
    <property type="entry name" value="GNAT"/>
    <property type="match status" value="1"/>
</dbReference>
<dbReference type="InterPro" id="IPR006464">
    <property type="entry name" value="AcTrfase_RimI/Ard1"/>
</dbReference>
<gene>
    <name evidence="7" type="primary">rimI</name>
    <name evidence="7" type="ORF">GHNINEIG_00650</name>
</gene>
<dbReference type="InterPro" id="IPR016181">
    <property type="entry name" value="Acyl_CoA_acyltransferase"/>
</dbReference>
<evidence type="ECO:0000256" key="1">
    <source>
        <dbReference type="ARBA" id="ARBA00005395"/>
    </source>
</evidence>
<keyword evidence="2 5" id="KW-0963">Cytoplasm</keyword>
<evidence type="ECO:0000256" key="2">
    <source>
        <dbReference type="ARBA" id="ARBA00022490"/>
    </source>
</evidence>
<dbReference type="AlphaFoldDB" id="A0A4P7NYB7"/>
<keyword evidence="4 7" id="KW-0012">Acyltransferase</keyword>
<keyword evidence="3 7" id="KW-0808">Transferase</keyword>
<comment type="catalytic activity">
    <reaction evidence="5">
        <text>N-terminal L-alanyl-[ribosomal protein bS18] + acetyl-CoA = N-terminal N(alpha)-acetyl-L-alanyl-[ribosomal protein bS18] + CoA + H(+)</text>
        <dbReference type="Rhea" id="RHEA:43756"/>
        <dbReference type="Rhea" id="RHEA-COMP:10676"/>
        <dbReference type="Rhea" id="RHEA-COMP:10677"/>
        <dbReference type="ChEBI" id="CHEBI:15378"/>
        <dbReference type="ChEBI" id="CHEBI:57287"/>
        <dbReference type="ChEBI" id="CHEBI:57288"/>
        <dbReference type="ChEBI" id="CHEBI:64718"/>
        <dbReference type="ChEBI" id="CHEBI:83683"/>
        <dbReference type="EC" id="2.3.1.266"/>
    </reaction>
</comment>
<dbReference type="InterPro" id="IPR050680">
    <property type="entry name" value="YpeA/RimI_acetyltransf"/>
</dbReference>
<evidence type="ECO:0000313" key="8">
    <source>
        <dbReference type="Proteomes" id="UP000296201"/>
    </source>
</evidence>
<dbReference type="SUPFAM" id="SSF55729">
    <property type="entry name" value="Acyl-CoA N-acyltransferases (Nat)"/>
    <property type="match status" value="1"/>
</dbReference>
<dbReference type="CDD" id="cd04301">
    <property type="entry name" value="NAT_SF"/>
    <property type="match status" value="1"/>
</dbReference>
<sequence>MTSSDLSWVLSVEQQSYDYPWSEQGFEKALDDGLAYLLCDLDHRPLGYACFLTVLDEAHLLNFCVAPKYARQGIGYAAMLALIEYFKSADYHIMLLEVRESNSAVNLYKKLGFEENGIRPNYYKTLVYQEGELVQGREDAILMSLNLMDQE</sequence>
<evidence type="ECO:0000313" key="7">
    <source>
        <dbReference type="EMBL" id="QBZ82618.1"/>
    </source>
</evidence>
<comment type="function">
    <text evidence="5">Acetylates the N-terminal alanine of ribosomal protein bS18.</text>
</comment>
<dbReference type="EMBL" id="CP032096">
    <property type="protein sequence ID" value="QBZ82618.1"/>
    <property type="molecule type" value="Genomic_DNA"/>
</dbReference>
<dbReference type="Proteomes" id="UP000296201">
    <property type="component" value="Chromosome"/>
</dbReference>
<dbReference type="PANTHER" id="PTHR43420">
    <property type="entry name" value="ACETYLTRANSFERASE"/>
    <property type="match status" value="1"/>
</dbReference>
<evidence type="ECO:0000256" key="5">
    <source>
        <dbReference type="RuleBase" id="RU363094"/>
    </source>
</evidence>
<dbReference type="InterPro" id="IPR000182">
    <property type="entry name" value="GNAT_dom"/>
</dbReference>
<keyword evidence="8" id="KW-1185">Reference proteome</keyword>